<dbReference type="InterPro" id="IPR036388">
    <property type="entry name" value="WH-like_DNA-bd_sf"/>
</dbReference>
<dbReference type="OrthoDB" id="6691125at2"/>
<dbReference type="InterPro" id="IPR036390">
    <property type="entry name" value="WH_DNA-bd_sf"/>
</dbReference>
<reference evidence="3" key="1">
    <citation type="journal article" date="2019" name="bioRxiv">
        <title>Bacterially produced spermidine induces plant systemic susceptibility to pathogens.</title>
        <authorList>
            <person name="Melnyk R.A."/>
            <person name="Beskrovnaya P.A."/>
            <person name="Liu Z."/>
            <person name="Song Y."/>
            <person name="Haney C.H."/>
        </authorList>
    </citation>
    <scope>NUCLEOTIDE SEQUENCE [LARGE SCALE GENOMIC DNA]</scope>
    <source>
        <strain evidence="3">Dha-51</strain>
    </source>
</reference>
<name>A0A4R4JY89_PSEVA</name>
<keyword evidence="3" id="KW-1185">Reference proteome</keyword>
<dbReference type="Proteomes" id="UP000295254">
    <property type="component" value="Unassembled WGS sequence"/>
</dbReference>
<dbReference type="RefSeq" id="WP_093230325.1">
    <property type="nucleotide sequence ID" value="NZ_LT629803.1"/>
</dbReference>
<sequence length="113" mass="12567">MAEASGYEQVSPAMSRLFGLMKREPVGISVLARQLAISRQAVHKLVNEAVRMDLVELVDSAEDKRVKLVGFSPRGFAMSAAATRNLEKIERDLADRIGQENLDTLKQILNQAW</sequence>
<comment type="caution">
    <text evidence="2">The sequence shown here is derived from an EMBL/GenBank/DDBJ whole genome shotgun (WGS) entry which is preliminary data.</text>
</comment>
<dbReference type="SUPFAM" id="SSF46785">
    <property type="entry name" value="Winged helix' DNA-binding domain"/>
    <property type="match status" value="1"/>
</dbReference>
<dbReference type="EMBL" id="RRZK01000026">
    <property type="protein sequence ID" value="TDB59870.1"/>
    <property type="molecule type" value="Genomic_DNA"/>
</dbReference>
<dbReference type="Pfam" id="PF12802">
    <property type="entry name" value="MarR_2"/>
    <property type="match status" value="1"/>
</dbReference>
<accession>A0A4R4JY89</accession>
<evidence type="ECO:0000313" key="2">
    <source>
        <dbReference type="EMBL" id="TDB59870.1"/>
    </source>
</evidence>
<dbReference type="InterPro" id="IPR000835">
    <property type="entry name" value="HTH_MarR-typ"/>
</dbReference>
<organism evidence="2 3">
    <name type="scientific">Pseudomonas vancouverensis</name>
    <dbReference type="NCBI Taxonomy" id="95300"/>
    <lineage>
        <taxon>Bacteria</taxon>
        <taxon>Pseudomonadati</taxon>
        <taxon>Pseudomonadota</taxon>
        <taxon>Gammaproteobacteria</taxon>
        <taxon>Pseudomonadales</taxon>
        <taxon>Pseudomonadaceae</taxon>
        <taxon>Pseudomonas</taxon>
    </lineage>
</organism>
<proteinExistence type="predicted"/>
<evidence type="ECO:0000313" key="3">
    <source>
        <dbReference type="Proteomes" id="UP000295254"/>
    </source>
</evidence>
<dbReference type="AlphaFoldDB" id="A0A4R4JY89"/>
<dbReference type="GO" id="GO:0003700">
    <property type="term" value="F:DNA-binding transcription factor activity"/>
    <property type="evidence" value="ECO:0007669"/>
    <property type="project" value="InterPro"/>
</dbReference>
<dbReference type="Gene3D" id="1.10.10.10">
    <property type="entry name" value="Winged helix-like DNA-binding domain superfamily/Winged helix DNA-binding domain"/>
    <property type="match status" value="1"/>
</dbReference>
<gene>
    <name evidence="2" type="ORF">EIY72_18220</name>
</gene>
<feature type="domain" description="HTH marR-type" evidence="1">
    <location>
        <begin position="16"/>
        <end position="65"/>
    </location>
</feature>
<evidence type="ECO:0000259" key="1">
    <source>
        <dbReference type="Pfam" id="PF12802"/>
    </source>
</evidence>
<protein>
    <submittedName>
        <fullName evidence="2">MarR family transcriptional regulator</fullName>
    </submittedName>
</protein>